<sequence>MEPHHTPTSCQPANHGPHNQLPGLCGPQDKKLPASCPATTHLLISLLFSPLATQPAIINSLGVRDPVLGS</sequence>
<evidence type="ECO:0000313" key="2">
    <source>
        <dbReference type="Proteomes" id="UP001165960"/>
    </source>
</evidence>
<dbReference type="EMBL" id="QTSX02007106">
    <property type="protein sequence ID" value="KAJ9051628.1"/>
    <property type="molecule type" value="Genomic_DNA"/>
</dbReference>
<name>A0ACC2RNE4_9FUNG</name>
<protein>
    <submittedName>
        <fullName evidence="1">Uncharacterized protein</fullName>
    </submittedName>
</protein>
<dbReference type="Proteomes" id="UP001165960">
    <property type="component" value="Unassembled WGS sequence"/>
</dbReference>
<gene>
    <name evidence="1" type="ORF">DSO57_1002763</name>
</gene>
<reference evidence="1" key="1">
    <citation type="submission" date="2022-04" db="EMBL/GenBank/DDBJ databases">
        <title>Genome of the entomopathogenic fungus Entomophthora muscae.</title>
        <authorList>
            <person name="Elya C."/>
            <person name="Lovett B.R."/>
            <person name="Lee E."/>
            <person name="Macias A.M."/>
            <person name="Hajek A.E."/>
            <person name="De Bivort B.L."/>
            <person name="Kasson M.T."/>
            <person name="De Fine Licht H.H."/>
            <person name="Stajich J.E."/>
        </authorList>
    </citation>
    <scope>NUCLEOTIDE SEQUENCE</scope>
    <source>
        <strain evidence="1">Berkeley</strain>
    </source>
</reference>
<keyword evidence="2" id="KW-1185">Reference proteome</keyword>
<organism evidence="1 2">
    <name type="scientific">Entomophthora muscae</name>
    <dbReference type="NCBI Taxonomy" id="34485"/>
    <lineage>
        <taxon>Eukaryota</taxon>
        <taxon>Fungi</taxon>
        <taxon>Fungi incertae sedis</taxon>
        <taxon>Zoopagomycota</taxon>
        <taxon>Entomophthoromycotina</taxon>
        <taxon>Entomophthoromycetes</taxon>
        <taxon>Entomophthorales</taxon>
        <taxon>Entomophthoraceae</taxon>
        <taxon>Entomophthora</taxon>
    </lineage>
</organism>
<comment type="caution">
    <text evidence="1">The sequence shown here is derived from an EMBL/GenBank/DDBJ whole genome shotgun (WGS) entry which is preliminary data.</text>
</comment>
<evidence type="ECO:0000313" key="1">
    <source>
        <dbReference type="EMBL" id="KAJ9051628.1"/>
    </source>
</evidence>
<proteinExistence type="predicted"/>
<accession>A0ACC2RNE4</accession>